<name>A0A0F8Z3C8_9ZZZZ</name>
<protein>
    <submittedName>
        <fullName evidence="1">Uncharacterized protein</fullName>
    </submittedName>
</protein>
<reference evidence="1" key="1">
    <citation type="journal article" date="2015" name="Nature">
        <title>Complex archaea that bridge the gap between prokaryotes and eukaryotes.</title>
        <authorList>
            <person name="Spang A."/>
            <person name="Saw J.H."/>
            <person name="Jorgensen S.L."/>
            <person name="Zaremba-Niedzwiedzka K."/>
            <person name="Martijn J."/>
            <person name="Lind A.E."/>
            <person name="van Eijk R."/>
            <person name="Schleper C."/>
            <person name="Guy L."/>
            <person name="Ettema T.J."/>
        </authorList>
    </citation>
    <scope>NUCLEOTIDE SEQUENCE</scope>
</reference>
<proteinExistence type="predicted"/>
<evidence type="ECO:0000313" key="1">
    <source>
        <dbReference type="EMBL" id="KKK54576.1"/>
    </source>
</evidence>
<dbReference type="AlphaFoldDB" id="A0A0F8Z3C8"/>
<feature type="non-terminal residue" evidence="1">
    <location>
        <position position="1"/>
    </location>
</feature>
<sequence>ANDTLTLQLYGWSASGPGSHMGTISLIAGNFTSAASTGFHASASTHKSIRDELLPATAYRFCDTYTITADYEREMITGVSGSTPAADYHEFHKSLSSPVTSTNTVPPVADFPSYVNVDLSRSRYEYFGIHGSAASGFVNHGAIWIPLSRRKF</sequence>
<gene>
    <name evidence="1" type="ORF">LCGC14_3083310</name>
</gene>
<accession>A0A0F8Z3C8</accession>
<dbReference type="EMBL" id="LAZR01065928">
    <property type="protein sequence ID" value="KKK54576.1"/>
    <property type="molecule type" value="Genomic_DNA"/>
</dbReference>
<organism evidence="1">
    <name type="scientific">marine sediment metagenome</name>
    <dbReference type="NCBI Taxonomy" id="412755"/>
    <lineage>
        <taxon>unclassified sequences</taxon>
        <taxon>metagenomes</taxon>
        <taxon>ecological metagenomes</taxon>
    </lineage>
</organism>
<comment type="caution">
    <text evidence="1">The sequence shown here is derived from an EMBL/GenBank/DDBJ whole genome shotgun (WGS) entry which is preliminary data.</text>
</comment>